<evidence type="ECO:0000256" key="3">
    <source>
        <dbReference type="ARBA" id="ARBA00022737"/>
    </source>
</evidence>
<dbReference type="InterPro" id="IPR020472">
    <property type="entry name" value="WD40_PAC1"/>
</dbReference>
<dbReference type="AlphaFoldDB" id="A0A1U7LWZ4"/>
<evidence type="ECO:0000256" key="6">
    <source>
        <dbReference type="SAM" id="MobiDB-lite"/>
    </source>
</evidence>
<dbReference type="PANTHER" id="PTHR19865">
    <property type="entry name" value="U3 SMALL NUCLEOLAR RNA INTERACTING PROTEIN 2"/>
    <property type="match status" value="1"/>
</dbReference>
<feature type="repeat" description="WD" evidence="5">
    <location>
        <begin position="195"/>
        <end position="229"/>
    </location>
</feature>
<dbReference type="GO" id="GO:0031428">
    <property type="term" value="C:box C/D methylation guide snoRNP complex"/>
    <property type="evidence" value="ECO:0007669"/>
    <property type="project" value="EnsemblFungi"/>
</dbReference>
<dbReference type="Pfam" id="PF00400">
    <property type="entry name" value="WD40"/>
    <property type="match status" value="3"/>
</dbReference>
<dbReference type="SUPFAM" id="SSF50978">
    <property type="entry name" value="WD40 repeat-like"/>
    <property type="match status" value="1"/>
</dbReference>
<feature type="compositionally biased region" description="Basic and acidic residues" evidence="6">
    <location>
        <begin position="25"/>
        <end position="36"/>
    </location>
</feature>
<dbReference type="PRINTS" id="PR00320">
    <property type="entry name" value="GPROTEINBRPT"/>
</dbReference>
<dbReference type="GO" id="GO:0032040">
    <property type="term" value="C:small-subunit processome"/>
    <property type="evidence" value="ECO:0007669"/>
    <property type="project" value="EnsemblFungi"/>
</dbReference>
<sequence>MSDPFFASTKKRKRKDKFTSRIPKATKEKKIVHDEEISGSESDNEKHIGDIESEDSNGFAGESAPDKRVRLAKDYLESLKRDIAETDFDAEDVDRDILAQRLRDDALQTKGKIFLRIASKVDLTTPTSVSFLKRPKASVTSIAIYKDTLFTVSKDALLVKWDISNPRKPIFSASAPGNRDGDAQFQGHSAEILAVEDISFRHNSNQLFSCSSDRTIKSWQLDQMTYVETLFGHQDSVISISAFSNERCVSTGSRDRTARVWKIVDETQLVFRGGGEGSSNRKLEAEIGGSRIFEEGSTDCVCMIDEEHFITGSDNGSIRLWSVARKKAIYTVQLAHGHDIPDQSKHSAELDPPTGNLPPQARWITALGSIPYSDMFISGSWDGFLNLFKISADLKSFERVGRIPVQVKGVINKICVTERGKRGIDGVTIAFAVGSETRTGRWKVVKGAQNGGFLVCLKVNGKECDNRVP</sequence>
<evidence type="ECO:0000256" key="2">
    <source>
        <dbReference type="ARBA" id="ARBA00022574"/>
    </source>
</evidence>
<keyword evidence="8" id="KW-1185">Reference proteome</keyword>
<dbReference type="GO" id="GO:0034511">
    <property type="term" value="F:U3 snoRNA binding"/>
    <property type="evidence" value="ECO:0007669"/>
    <property type="project" value="EnsemblFungi"/>
</dbReference>
<dbReference type="Proteomes" id="UP000186594">
    <property type="component" value="Unassembled WGS sequence"/>
</dbReference>
<keyword evidence="4" id="KW-0539">Nucleus</keyword>
<feature type="region of interest" description="Disordered" evidence="6">
    <location>
        <begin position="1"/>
        <end position="64"/>
    </location>
</feature>
<reference evidence="7 8" key="1">
    <citation type="submission" date="2016-04" db="EMBL/GenBank/DDBJ databases">
        <title>Evolutionary innovation and constraint leading to complex multicellularity in the Ascomycota.</title>
        <authorList>
            <person name="Cisse O."/>
            <person name="Nguyen A."/>
            <person name="Hewitt D.A."/>
            <person name="Jedd G."/>
            <person name="Stajich J.E."/>
        </authorList>
    </citation>
    <scope>NUCLEOTIDE SEQUENCE [LARGE SCALE GENOMIC DNA]</scope>
    <source>
        <strain evidence="7 8">DAH-3</strain>
    </source>
</reference>
<evidence type="ECO:0000256" key="1">
    <source>
        <dbReference type="ARBA" id="ARBA00004123"/>
    </source>
</evidence>
<dbReference type="PROSITE" id="PS50294">
    <property type="entry name" value="WD_REPEATS_REGION"/>
    <property type="match status" value="1"/>
</dbReference>
<dbReference type="GO" id="GO:0000472">
    <property type="term" value="P:endonucleolytic cleavage to generate mature 5'-end of SSU-rRNA from (SSU-rRNA, 5.8S rRNA, LSU-rRNA)"/>
    <property type="evidence" value="ECO:0007669"/>
    <property type="project" value="EnsemblFungi"/>
</dbReference>
<feature type="repeat" description="WD" evidence="5">
    <location>
        <begin position="230"/>
        <end position="263"/>
    </location>
</feature>
<evidence type="ECO:0000256" key="4">
    <source>
        <dbReference type="ARBA" id="ARBA00023242"/>
    </source>
</evidence>
<dbReference type="EMBL" id="LXFE01000117">
    <property type="protein sequence ID" value="OLL27164.1"/>
    <property type="molecule type" value="Genomic_DNA"/>
</dbReference>
<name>A0A1U7LWZ4_NEOID</name>
<dbReference type="GO" id="GO:0000447">
    <property type="term" value="P:endonucleolytic cleavage in ITS1 to separate SSU-rRNA from 5.8S rRNA and LSU-rRNA from tricistronic rRNA transcript (SSU-rRNA, 5.8S rRNA, LSU-rRNA)"/>
    <property type="evidence" value="ECO:0007669"/>
    <property type="project" value="EnsemblFungi"/>
</dbReference>
<keyword evidence="2 5" id="KW-0853">WD repeat</keyword>
<accession>A0A1U7LWZ4</accession>
<dbReference type="InterPro" id="IPR001680">
    <property type="entry name" value="WD40_rpt"/>
</dbReference>
<gene>
    <name evidence="7" type="ORF">NEOLI_002681</name>
</gene>
<dbReference type="GO" id="GO:0000480">
    <property type="term" value="P:endonucleolytic cleavage in 5'-ETS of tricistronic rRNA transcript (SSU-rRNA, 5.8S rRNA, LSU-rRNA)"/>
    <property type="evidence" value="ECO:0007669"/>
    <property type="project" value="EnsemblFungi"/>
</dbReference>
<evidence type="ECO:0000313" key="8">
    <source>
        <dbReference type="Proteomes" id="UP000186594"/>
    </source>
</evidence>
<dbReference type="OMA" id="MPEQARM"/>
<comment type="caution">
    <text evidence="7">The sequence shown here is derived from an EMBL/GenBank/DDBJ whole genome shotgun (WGS) entry which is preliminary data.</text>
</comment>
<organism evidence="7 8">
    <name type="scientific">Neolecta irregularis (strain DAH-3)</name>
    <dbReference type="NCBI Taxonomy" id="1198029"/>
    <lineage>
        <taxon>Eukaryota</taxon>
        <taxon>Fungi</taxon>
        <taxon>Dikarya</taxon>
        <taxon>Ascomycota</taxon>
        <taxon>Taphrinomycotina</taxon>
        <taxon>Neolectales</taxon>
        <taxon>Neolectaceae</taxon>
        <taxon>Neolecta</taxon>
    </lineage>
</organism>
<dbReference type="Gene3D" id="2.130.10.10">
    <property type="entry name" value="YVTN repeat-like/Quinoprotein amine dehydrogenase"/>
    <property type="match status" value="1"/>
</dbReference>
<dbReference type="PANTHER" id="PTHR19865:SF0">
    <property type="entry name" value="U3 SMALL NUCLEOLAR RNA-INTERACTING PROTEIN 2"/>
    <property type="match status" value="1"/>
</dbReference>
<dbReference type="OrthoDB" id="189968at2759"/>
<dbReference type="InterPro" id="IPR039241">
    <property type="entry name" value="Rrp9-like"/>
</dbReference>
<proteinExistence type="predicted"/>
<evidence type="ECO:0000313" key="7">
    <source>
        <dbReference type="EMBL" id="OLL27164.1"/>
    </source>
</evidence>
<dbReference type="InterPro" id="IPR015943">
    <property type="entry name" value="WD40/YVTN_repeat-like_dom_sf"/>
</dbReference>
<dbReference type="SMART" id="SM00320">
    <property type="entry name" value="WD40"/>
    <property type="match status" value="5"/>
</dbReference>
<protein>
    <submittedName>
        <fullName evidence="7">Putative WD repeat-containing protein</fullName>
    </submittedName>
</protein>
<evidence type="ECO:0000256" key="5">
    <source>
        <dbReference type="PROSITE-ProRule" id="PRU00221"/>
    </source>
</evidence>
<dbReference type="STRING" id="1198029.A0A1U7LWZ4"/>
<dbReference type="InterPro" id="IPR036322">
    <property type="entry name" value="WD40_repeat_dom_sf"/>
</dbReference>
<comment type="subcellular location">
    <subcellularLocation>
        <location evidence="1">Nucleus</location>
    </subcellularLocation>
</comment>
<feature type="repeat" description="WD" evidence="5">
    <location>
        <begin position="305"/>
        <end position="331"/>
    </location>
</feature>
<keyword evidence="3" id="KW-0677">Repeat</keyword>
<dbReference type="PROSITE" id="PS50082">
    <property type="entry name" value="WD_REPEATS_2"/>
    <property type="match status" value="3"/>
</dbReference>